<comment type="subcellular location">
    <subcellularLocation>
        <location evidence="1">Cytoplasm</location>
    </subcellularLocation>
</comment>
<dbReference type="GO" id="GO:0005975">
    <property type="term" value="P:carbohydrate metabolic process"/>
    <property type="evidence" value="ECO:0007669"/>
    <property type="project" value="InterPro"/>
</dbReference>
<dbReference type="InterPro" id="IPR033919">
    <property type="entry name" value="TSA/FSA_arc/bac"/>
</dbReference>
<evidence type="ECO:0000313" key="4">
    <source>
        <dbReference type="Proteomes" id="UP000053370"/>
    </source>
</evidence>
<reference evidence="3" key="1">
    <citation type="journal article" date="2015" name="Genome Announc.">
        <title>Draft Genome Sequence of Anaerolineae Strain TC1, a Novel Isolate from a Methanogenic Wastewater Treatment System.</title>
        <authorList>
            <person name="Matsuura N."/>
            <person name="Tourlousse D.M."/>
            <person name="Sun L."/>
            <person name="Toyonaga M."/>
            <person name="Kuroda K."/>
            <person name="Ohashi A."/>
            <person name="Cruz R."/>
            <person name="Yamaguchi T."/>
            <person name="Sekiguchi Y."/>
        </authorList>
    </citation>
    <scope>NUCLEOTIDE SEQUENCE [LARGE SCALE GENOMIC DNA]</scope>
    <source>
        <strain evidence="3">TC1</strain>
    </source>
</reference>
<dbReference type="Proteomes" id="UP000053370">
    <property type="component" value="Unassembled WGS sequence"/>
</dbReference>
<evidence type="ECO:0000313" key="3">
    <source>
        <dbReference type="EMBL" id="GAP40524.1"/>
    </source>
</evidence>
<dbReference type="PATRIC" id="fig|1678840.3.peg.1797"/>
<sequence length="227" mass="25499">MEYLFDTVNISDIRKYMDIYPITGITSNPSIIFQHGKIDFFTHFREIRDLIGLKRTMHIQVVSQDTDGILKDAETILEQIDDQVYIKIPVTEQGLKAIRILKQKKINVTGTAIYTKVQALTALESGADYVALYYNRMENMDIDPCDVISTTAKMIQSYNYATKILGASFKNIGQVIKAFESGAHAVTVLPSVLHAALSLPDIQRAVDDFRSDWSSIYGNASISDLNH</sequence>
<dbReference type="SUPFAM" id="SSF51569">
    <property type="entry name" value="Aldolase"/>
    <property type="match status" value="1"/>
</dbReference>
<dbReference type="OrthoDB" id="9807051at2"/>
<keyword evidence="2" id="KW-0704">Schiff base</keyword>
<dbReference type="GO" id="GO:0016832">
    <property type="term" value="F:aldehyde-lyase activity"/>
    <property type="evidence" value="ECO:0007669"/>
    <property type="project" value="InterPro"/>
</dbReference>
<dbReference type="InterPro" id="IPR013785">
    <property type="entry name" value="Aldolase_TIM"/>
</dbReference>
<organism evidence="3">
    <name type="scientific">Flexilinea flocculi</name>
    <dbReference type="NCBI Taxonomy" id="1678840"/>
    <lineage>
        <taxon>Bacteria</taxon>
        <taxon>Bacillati</taxon>
        <taxon>Chloroflexota</taxon>
        <taxon>Anaerolineae</taxon>
        <taxon>Anaerolineales</taxon>
        <taxon>Anaerolineaceae</taxon>
        <taxon>Flexilinea</taxon>
    </lineage>
</organism>
<proteinExistence type="predicted"/>
<gene>
    <name evidence="3" type="ORF">ATC1_13500</name>
</gene>
<dbReference type="PANTHER" id="PTHR10683:SF28">
    <property type="entry name" value="TRANSALDOLASE C"/>
    <property type="match status" value="1"/>
</dbReference>
<dbReference type="STRING" id="1678840.ATC1_13500"/>
<dbReference type="RefSeq" id="WP_062279884.1">
    <property type="nucleotide sequence ID" value="NZ_DF968181.1"/>
</dbReference>
<evidence type="ECO:0000256" key="2">
    <source>
        <dbReference type="ARBA" id="ARBA00023270"/>
    </source>
</evidence>
<dbReference type="Gene3D" id="3.20.20.70">
    <property type="entry name" value="Aldolase class I"/>
    <property type="match status" value="1"/>
</dbReference>
<dbReference type="EMBL" id="DF968181">
    <property type="protein sequence ID" value="GAP40524.1"/>
    <property type="molecule type" value="Genomic_DNA"/>
</dbReference>
<name>A0A0S7BJM4_9CHLR</name>
<accession>A0A0S7BJM4</accession>
<dbReference type="NCBIfam" id="NF009299">
    <property type="entry name" value="PRK12656.1"/>
    <property type="match status" value="1"/>
</dbReference>
<dbReference type="PROSITE" id="PS01054">
    <property type="entry name" value="TRANSALDOLASE_1"/>
    <property type="match status" value="1"/>
</dbReference>
<evidence type="ECO:0000256" key="1">
    <source>
        <dbReference type="ARBA" id="ARBA00004496"/>
    </source>
</evidence>
<dbReference type="GO" id="GO:0005737">
    <property type="term" value="C:cytoplasm"/>
    <property type="evidence" value="ECO:0007669"/>
    <property type="project" value="UniProtKB-SubCell"/>
</dbReference>
<dbReference type="CDD" id="cd00956">
    <property type="entry name" value="Transaldolase_FSA"/>
    <property type="match status" value="1"/>
</dbReference>
<dbReference type="Pfam" id="PF00923">
    <property type="entry name" value="TAL_FSA"/>
    <property type="match status" value="1"/>
</dbReference>
<dbReference type="InterPro" id="IPR001585">
    <property type="entry name" value="TAL/FSA"/>
</dbReference>
<keyword evidence="4" id="KW-1185">Reference proteome</keyword>
<dbReference type="PANTHER" id="PTHR10683">
    <property type="entry name" value="TRANSALDOLASE"/>
    <property type="match status" value="1"/>
</dbReference>
<dbReference type="AlphaFoldDB" id="A0A0S7BJM4"/>
<dbReference type="PROSITE" id="PS00958">
    <property type="entry name" value="TRANSALDOLASE_2"/>
    <property type="match status" value="1"/>
</dbReference>
<protein>
    <submittedName>
        <fullName evidence="3">Transaldolase</fullName>
    </submittedName>
</protein>
<dbReference type="InterPro" id="IPR018225">
    <property type="entry name" value="Transaldolase_AS"/>
</dbReference>